<dbReference type="EMBL" id="JAUEDM010000008">
    <property type="protein sequence ID" value="KAK3313152.1"/>
    <property type="molecule type" value="Genomic_DNA"/>
</dbReference>
<reference evidence="1" key="2">
    <citation type="submission" date="2023-06" db="EMBL/GenBank/DDBJ databases">
        <authorList>
            <consortium name="Lawrence Berkeley National Laboratory"/>
            <person name="Haridas S."/>
            <person name="Hensen N."/>
            <person name="Bonometti L."/>
            <person name="Westerberg I."/>
            <person name="Brannstrom I.O."/>
            <person name="Guillou S."/>
            <person name="Cros-Aarteil S."/>
            <person name="Calhoun S."/>
            <person name="Kuo A."/>
            <person name="Mondo S."/>
            <person name="Pangilinan J."/>
            <person name="Riley R."/>
            <person name="Labutti K."/>
            <person name="Andreopoulos B."/>
            <person name="Lipzen A."/>
            <person name="Chen C."/>
            <person name="Yanf M."/>
            <person name="Daum C."/>
            <person name="Ng V."/>
            <person name="Clum A."/>
            <person name="Steindorff A."/>
            <person name="Ohm R."/>
            <person name="Martin F."/>
            <person name="Silar P."/>
            <person name="Natvig D."/>
            <person name="Lalanne C."/>
            <person name="Gautier V."/>
            <person name="Ament-Velasquez S.L."/>
            <person name="Kruys A."/>
            <person name="Hutchinson M.I."/>
            <person name="Powell A.J."/>
            <person name="Barry K."/>
            <person name="Miller A.N."/>
            <person name="Grigoriev I.V."/>
            <person name="Debuchy R."/>
            <person name="Gladieux P."/>
            <person name="Thoren M.H."/>
            <person name="Johannesson H."/>
        </authorList>
    </citation>
    <scope>NUCLEOTIDE SEQUENCE</scope>
    <source>
        <strain evidence="1">CBS 118394</strain>
    </source>
</reference>
<gene>
    <name evidence="1" type="ORF">B0H66DRAFT_608205</name>
</gene>
<keyword evidence="2" id="KW-1185">Reference proteome</keyword>
<evidence type="ECO:0000313" key="1">
    <source>
        <dbReference type="EMBL" id="KAK3313152.1"/>
    </source>
</evidence>
<accession>A0AAE0HV44</accession>
<organism evidence="1 2">
    <name type="scientific">Apodospora peruviana</name>
    <dbReference type="NCBI Taxonomy" id="516989"/>
    <lineage>
        <taxon>Eukaryota</taxon>
        <taxon>Fungi</taxon>
        <taxon>Dikarya</taxon>
        <taxon>Ascomycota</taxon>
        <taxon>Pezizomycotina</taxon>
        <taxon>Sordariomycetes</taxon>
        <taxon>Sordariomycetidae</taxon>
        <taxon>Sordariales</taxon>
        <taxon>Lasiosphaeriaceae</taxon>
        <taxon>Apodospora</taxon>
    </lineage>
</organism>
<sequence length="196" mass="22918">MADIDWRVWKHNQQDLPFARVLFKEMPDERLVRDYLLANLTDKFETRHARFVKAIDVETGVIYGYLCRTFIRGTVDEEALGAPTIRPHPHYQPYTSPDYEQRLLRFMNVDLFRAVNAQAAQLRSTLKRRSHYLLSACACGPRYQRKGIAREMFDNCFEVTRNIGEAQTKNNEGIVPTLAIVFPGDHKTYKRLHFNP</sequence>
<dbReference type="SUPFAM" id="SSF55729">
    <property type="entry name" value="Acyl-CoA N-acyltransferases (Nat)"/>
    <property type="match status" value="1"/>
</dbReference>
<evidence type="ECO:0008006" key="3">
    <source>
        <dbReference type="Google" id="ProtNLM"/>
    </source>
</evidence>
<evidence type="ECO:0000313" key="2">
    <source>
        <dbReference type="Proteomes" id="UP001283341"/>
    </source>
</evidence>
<reference evidence="1" key="1">
    <citation type="journal article" date="2023" name="Mol. Phylogenet. Evol.">
        <title>Genome-scale phylogeny and comparative genomics of the fungal order Sordariales.</title>
        <authorList>
            <person name="Hensen N."/>
            <person name="Bonometti L."/>
            <person name="Westerberg I."/>
            <person name="Brannstrom I.O."/>
            <person name="Guillou S."/>
            <person name="Cros-Aarteil S."/>
            <person name="Calhoun S."/>
            <person name="Haridas S."/>
            <person name="Kuo A."/>
            <person name="Mondo S."/>
            <person name="Pangilinan J."/>
            <person name="Riley R."/>
            <person name="LaButti K."/>
            <person name="Andreopoulos B."/>
            <person name="Lipzen A."/>
            <person name="Chen C."/>
            <person name="Yan M."/>
            <person name="Daum C."/>
            <person name="Ng V."/>
            <person name="Clum A."/>
            <person name="Steindorff A."/>
            <person name="Ohm R.A."/>
            <person name="Martin F."/>
            <person name="Silar P."/>
            <person name="Natvig D.O."/>
            <person name="Lalanne C."/>
            <person name="Gautier V."/>
            <person name="Ament-Velasquez S.L."/>
            <person name="Kruys A."/>
            <person name="Hutchinson M.I."/>
            <person name="Powell A.J."/>
            <person name="Barry K."/>
            <person name="Miller A.N."/>
            <person name="Grigoriev I.V."/>
            <person name="Debuchy R."/>
            <person name="Gladieux P."/>
            <person name="Hiltunen Thoren M."/>
            <person name="Johannesson H."/>
        </authorList>
    </citation>
    <scope>NUCLEOTIDE SEQUENCE</scope>
    <source>
        <strain evidence="1">CBS 118394</strain>
    </source>
</reference>
<comment type="caution">
    <text evidence="1">The sequence shown here is derived from an EMBL/GenBank/DDBJ whole genome shotgun (WGS) entry which is preliminary data.</text>
</comment>
<name>A0AAE0HV44_9PEZI</name>
<dbReference type="Proteomes" id="UP001283341">
    <property type="component" value="Unassembled WGS sequence"/>
</dbReference>
<dbReference type="AlphaFoldDB" id="A0AAE0HV44"/>
<protein>
    <recommendedName>
        <fullName evidence="3">N-acetyltransferase domain-containing protein</fullName>
    </recommendedName>
</protein>
<dbReference type="InterPro" id="IPR016181">
    <property type="entry name" value="Acyl_CoA_acyltransferase"/>
</dbReference>
<proteinExistence type="predicted"/>
<dbReference type="Gene3D" id="3.40.630.30">
    <property type="match status" value="1"/>
</dbReference>